<comment type="caution">
    <text evidence="3">The sequence shown here is derived from an EMBL/GenBank/DDBJ whole genome shotgun (WGS) entry which is preliminary data.</text>
</comment>
<gene>
    <name evidence="3" type="ORF">HLH21_09705</name>
</gene>
<accession>A0A7W4P5J3</accession>
<dbReference type="GO" id="GO:0000166">
    <property type="term" value="F:nucleotide binding"/>
    <property type="evidence" value="ECO:0007669"/>
    <property type="project" value="InterPro"/>
</dbReference>
<feature type="domain" description="Gfo/Idh/MocA-like oxidoreductase C-terminal" evidence="2">
    <location>
        <begin position="141"/>
        <end position="357"/>
    </location>
</feature>
<feature type="domain" description="Gfo/Idh/MocA-like oxidoreductase N-terminal" evidence="1">
    <location>
        <begin position="1"/>
        <end position="127"/>
    </location>
</feature>
<reference evidence="3 4" key="1">
    <citation type="submission" date="2020-04" db="EMBL/GenBank/DDBJ databases">
        <title>Description of novel Gluconacetobacter.</title>
        <authorList>
            <person name="Sombolestani A."/>
        </authorList>
    </citation>
    <scope>NUCLEOTIDE SEQUENCE [LARGE SCALE GENOMIC DNA]</scope>
    <source>
        <strain evidence="3 4">LMG 21312</strain>
    </source>
</reference>
<evidence type="ECO:0000313" key="3">
    <source>
        <dbReference type="EMBL" id="MBB2176203.1"/>
    </source>
</evidence>
<dbReference type="InterPro" id="IPR004104">
    <property type="entry name" value="Gfo/Idh/MocA-like_OxRdtase_C"/>
</dbReference>
<dbReference type="Gene3D" id="3.40.50.720">
    <property type="entry name" value="NAD(P)-binding Rossmann-like Domain"/>
    <property type="match status" value="1"/>
</dbReference>
<sequence length="372" mass="40737">MRFALVGTGHMAQEHIRTLALVPGHDVVALVDPVAASLEWARRSLAGTGYPAPHAVPGFADVPSMLDAVRADAVIVASPNHTHHRVLEPLLATDLHILCEKPLCTTMADAQDIVRRSQGRKGIVWVGMEYRFMPPIARFIEDIHAGRTGVLRRVALHEHRFPFLDKVGDWNRFNRNTGGTMVEKCCHFFDLMRTIVRAEPVRVFCSGAADVNHLDERYGGERPDILDNSYTIVDFDNGVRAMLDLCMFADGSEEQEQLVAIGDRAKLEVGIPSGVVTWSPRVPPHAPKPVTRERIAVREDVLAAGHHHGATYFQLLAFLEAAAGHRPVQVTPHDGLVAVAMGTAAEISAREKRVVQISELVTLEPRAAGAAS</sequence>
<dbReference type="Proteomes" id="UP000561066">
    <property type="component" value="Unassembled WGS sequence"/>
</dbReference>
<dbReference type="AlphaFoldDB" id="A0A7W4P5J3"/>
<evidence type="ECO:0000259" key="1">
    <source>
        <dbReference type="Pfam" id="PF01408"/>
    </source>
</evidence>
<protein>
    <submittedName>
        <fullName evidence="3">Gfo/Idh/MocA family oxidoreductase</fullName>
    </submittedName>
</protein>
<dbReference type="PANTHER" id="PTHR43593">
    <property type="match status" value="1"/>
</dbReference>
<organism evidence="3 4">
    <name type="scientific">Gluconacetobacter johannae</name>
    <dbReference type="NCBI Taxonomy" id="112140"/>
    <lineage>
        <taxon>Bacteria</taxon>
        <taxon>Pseudomonadati</taxon>
        <taxon>Pseudomonadota</taxon>
        <taxon>Alphaproteobacteria</taxon>
        <taxon>Acetobacterales</taxon>
        <taxon>Acetobacteraceae</taxon>
        <taxon>Gluconacetobacter</taxon>
    </lineage>
</organism>
<keyword evidence="4" id="KW-1185">Reference proteome</keyword>
<dbReference type="Pfam" id="PF02894">
    <property type="entry name" value="GFO_IDH_MocA_C"/>
    <property type="match status" value="1"/>
</dbReference>
<dbReference type="InterPro" id="IPR050424">
    <property type="entry name" value="Gfo-Idh-MocA_inositol_DH"/>
</dbReference>
<dbReference type="Pfam" id="PF01408">
    <property type="entry name" value="GFO_IDH_MocA"/>
    <property type="match status" value="1"/>
</dbReference>
<dbReference type="SUPFAM" id="SSF51735">
    <property type="entry name" value="NAD(P)-binding Rossmann-fold domains"/>
    <property type="match status" value="1"/>
</dbReference>
<evidence type="ECO:0000259" key="2">
    <source>
        <dbReference type="Pfam" id="PF02894"/>
    </source>
</evidence>
<dbReference type="Gene3D" id="3.30.360.10">
    <property type="entry name" value="Dihydrodipicolinate Reductase, domain 2"/>
    <property type="match status" value="1"/>
</dbReference>
<dbReference type="InterPro" id="IPR000683">
    <property type="entry name" value="Gfo/Idh/MocA-like_OxRdtase_N"/>
</dbReference>
<dbReference type="EMBL" id="JABEQH010000011">
    <property type="protein sequence ID" value="MBB2176203.1"/>
    <property type="molecule type" value="Genomic_DNA"/>
</dbReference>
<dbReference type="SUPFAM" id="SSF55347">
    <property type="entry name" value="Glyceraldehyde-3-phosphate dehydrogenase-like, C-terminal domain"/>
    <property type="match status" value="1"/>
</dbReference>
<dbReference type="PANTHER" id="PTHR43593:SF1">
    <property type="entry name" value="INOSITOL 2-DEHYDROGENASE"/>
    <property type="match status" value="1"/>
</dbReference>
<proteinExistence type="predicted"/>
<dbReference type="InterPro" id="IPR036291">
    <property type="entry name" value="NAD(P)-bd_dom_sf"/>
</dbReference>
<name>A0A7W4P5J3_9PROT</name>
<evidence type="ECO:0000313" key="4">
    <source>
        <dbReference type="Proteomes" id="UP000561066"/>
    </source>
</evidence>